<dbReference type="Proteomes" id="UP000011885">
    <property type="component" value="Unassembled WGS sequence"/>
</dbReference>
<evidence type="ECO:0000313" key="4">
    <source>
        <dbReference type="EMBL" id="EMI51931.1"/>
    </source>
</evidence>
<name>M5U251_9BACT</name>
<dbReference type="OrthoDB" id="254233at2"/>
<dbReference type="GO" id="GO:0003677">
    <property type="term" value="F:DNA binding"/>
    <property type="evidence" value="ECO:0007669"/>
    <property type="project" value="InterPro"/>
</dbReference>
<dbReference type="EMBL" id="ANOH01000465">
    <property type="protein sequence ID" value="EMI51931.1"/>
    <property type="molecule type" value="Genomic_DNA"/>
</dbReference>
<sequence>MPKLTKSLPKYRKHRRSGQAVVSIAGHDVYLGPYGTKASRAEYDRVIGEYLVTGRRGSAETNRKPLTINQLILAYWKHAKSYYRKNGKPTSELSAVKTVLGPVRRLYGRQPACEFGPLALKAIRETWVTAGHTRGTINKNVGRIVRAFRWAASEELIPVEIHQALATVEGLKRGRTLARESNPIRPVDVEIVAATLEQLCPVVRDMIRTQLLTGMRPAEVCSVRPCDIDREGDVWEFRPASHKTEHHNRERVVYIGPEAQAILRPYLLRADTAFCFSPAEAVKMQQDERNAKRVTPESCGNRRGHCSEGLKSKAAKRKPSERYITDSYRKAIHRACDRAFLPNEKLEGDALKIWQSEHRWSPNQLRHTKGTEIRKQFGLDAAQAVLGHSSADVTQIYAEIDAEKAREVARKIG</sequence>
<feature type="region of interest" description="Disordered" evidence="2">
    <location>
        <begin position="287"/>
        <end position="319"/>
    </location>
</feature>
<dbReference type="InterPro" id="IPR002104">
    <property type="entry name" value="Integrase_catalytic"/>
</dbReference>
<evidence type="ECO:0000256" key="2">
    <source>
        <dbReference type="SAM" id="MobiDB-lite"/>
    </source>
</evidence>
<gene>
    <name evidence="4" type="ORF">RSSM_06627</name>
</gene>
<evidence type="ECO:0000259" key="3">
    <source>
        <dbReference type="PROSITE" id="PS51898"/>
    </source>
</evidence>
<dbReference type="Gene3D" id="1.10.443.10">
    <property type="entry name" value="Intergrase catalytic core"/>
    <property type="match status" value="1"/>
</dbReference>
<comment type="caution">
    <text evidence="4">The sequence shown here is derived from an EMBL/GenBank/DDBJ whole genome shotgun (WGS) entry which is preliminary data.</text>
</comment>
<dbReference type="GO" id="GO:0015074">
    <property type="term" value="P:DNA integration"/>
    <property type="evidence" value="ECO:0007669"/>
    <property type="project" value="InterPro"/>
</dbReference>
<protein>
    <submittedName>
        <fullName evidence="4">Integrase, catalytic core, phage domain protein</fullName>
    </submittedName>
</protein>
<dbReference type="PATRIC" id="fig|1263870.3.peg.7030"/>
<dbReference type="InterPro" id="IPR013762">
    <property type="entry name" value="Integrase-like_cat_sf"/>
</dbReference>
<keyword evidence="5" id="KW-1185">Reference proteome</keyword>
<dbReference type="SUPFAM" id="SSF56349">
    <property type="entry name" value="DNA breaking-rejoining enzymes"/>
    <property type="match status" value="1"/>
</dbReference>
<reference evidence="4 5" key="1">
    <citation type="journal article" date="2013" name="Mar. Genomics">
        <title>Expression of sulfatases in Rhodopirellula baltica and the diversity of sulfatases in the genus Rhodopirellula.</title>
        <authorList>
            <person name="Wegner C.E."/>
            <person name="Richter-Heitmann T."/>
            <person name="Klindworth A."/>
            <person name="Klockow C."/>
            <person name="Richter M."/>
            <person name="Achstetter T."/>
            <person name="Glockner F.O."/>
            <person name="Harder J."/>
        </authorList>
    </citation>
    <scope>NUCLEOTIDE SEQUENCE [LARGE SCALE GENOMIC DNA]</scope>
    <source>
        <strain evidence="4 5">SM41</strain>
    </source>
</reference>
<proteinExistence type="predicted"/>
<feature type="domain" description="Tyr recombinase" evidence="3">
    <location>
        <begin position="179"/>
        <end position="410"/>
    </location>
</feature>
<accession>M5U251</accession>
<dbReference type="PROSITE" id="PS51898">
    <property type="entry name" value="TYR_RECOMBINASE"/>
    <property type="match status" value="1"/>
</dbReference>
<dbReference type="InterPro" id="IPR011010">
    <property type="entry name" value="DNA_brk_join_enz"/>
</dbReference>
<evidence type="ECO:0000313" key="5">
    <source>
        <dbReference type="Proteomes" id="UP000011885"/>
    </source>
</evidence>
<dbReference type="Pfam" id="PF00589">
    <property type="entry name" value="Phage_integrase"/>
    <property type="match status" value="1"/>
</dbReference>
<keyword evidence="1" id="KW-0233">DNA recombination</keyword>
<dbReference type="AlphaFoldDB" id="M5U251"/>
<organism evidence="4 5">
    <name type="scientific">Rhodopirellula sallentina SM41</name>
    <dbReference type="NCBI Taxonomy" id="1263870"/>
    <lineage>
        <taxon>Bacteria</taxon>
        <taxon>Pseudomonadati</taxon>
        <taxon>Planctomycetota</taxon>
        <taxon>Planctomycetia</taxon>
        <taxon>Pirellulales</taxon>
        <taxon>Pirellulaceae</taxon>
        <taxon>Rhodopirellula</taxon>
    </lineage>
</organism>
<dbReference type="InterPro" id="IPR050090">
    <property type="entry name" value="Tyrosine_recombinase_XerCD"/>
</dbReference>
<dbReference type="GO" id="GO:0006310">
    <property type="term" value="P:DNA recombination"/>
    <property type="evidence" value="ECO:0007669"/>
    <property type="project" value="UniProtKB-KW"/>
</dbReference>
<evidence type="ECO:0000256" key="1">
    <source>
        <dbReference type="ARBA" id="ARBA00023172"/>
    </source>
</evidence>
<dbReference type="PANTHER" id="PTHR30349:SF64">
    <property type="entry name" value="PROPHAGE INTEGRASE INTD-RELATED"/>
    <property type="match status" value="1"/>
</dbReference>
<dbReference type="RefSeq" id="WP_008688922.1">
    <property type="nucleotide sequence ID" value="NZ_ANOH01000465.1"/>
</dbReference>
<dbReference type="PANTHER" id="PTHR30349">
    <property type="entry name" value="PHAGE INTEGRASE-RELATED"/>
    <property type="match status" value="1"/>
</dbReference>
<dbReference type="CDD" id="cd00397">
    <property type="entry name" value="DNA_BRE_C"/>
    <property type="match status" value="1"/>
</dbReference>